<keyword evidence="1" id="KW-1133">Transmembrane helix</keyword>
<dbReference type="OrthoDB" id="446723at2759"/>
<sequence>MTLPTCMRYAVDLFRQADTASSAMAPASHPPRWAIPLVAGLAAPIGLYMTFIFLGAFPFFQRHFLYAHKINTLFWHDVNKPEYWGFARNQVTPFSLDTADGESLFAWHILPLPTYLRNEDKLQAAPAGFSKDFAATESFKILHDDPKARLVICFHGNAGHVAQGFRPGSYHTLTDTSTYHVLAIDYRGFGKSTGAPNEAGLINDGTAAVDWAINVAKVPPSRIVIMGQSLGTAVTSAVAEHYAMQGIEFAGVILVAGFSNLPTLLSRYTAGGVIPVLSPMRSIPPLLRFVQSFIVDKWRSSDRLSTVVGLTRTRLRLSLIHAKNDMEIPYSETDTLFRSAASSLIGSDLDDEDFAEWKKQNTVLREDGTFVAEVKGDHDVIIREELVPYGGHNDVMLSSPVALAVMRSFGLHSEDAP</sequence>
<dbReference type="PANTHER" id="PTHR12277:SF81">
    <property type="entry name" value="PROTEIN ABHD13"/>
    <property type="match status" value="1"/>
</dbReference>
<organism evidence="3 4">
    <name type="scientific">Neoarthrinium moseri</name>
    <dbReference type="NCBI Taxonomy" id="1658444"/>
    <lineage>
        <taxon>Eukaryota</taxon>
        <taxon>Fungi</taxon>
        <taxon>Dikarya</taxon>
        <taxon>Ascomycota</taxon>
        <taxon>Pezizomycotina</taxon>
        <taxon>Sordariomycetes</taxon>
        <taxon>Xylariomycetidae</taxon>
        <taxon>Amphisphaeriales</taxon>
        <taxon>Apiosporaceae</taxon>
        <taxon>Neoarthrinium</taxon>
    </lineage>
</organism>
<dbReference type="InterPro" id="IPR029058">
    <property type="entry name" value="AB_hydrolase_fold"/>
</dbReference>
<evidence type="ECO:0000313" key="3">
    <source>
        <dbReference type="EMBL" id="KAI1852155.1"/>
    </source>
</evidence>
<keyword evidence="4" id="KW-1185">Reference proteome</keyword>
<dbReference type="AlphaFoldDB" id="A0A9P9W9H1"/>
<dbReference type="Proteomes" id="UP000829685">
    <property type="component" value="Unassembled WGS sequence"/>
</dbReference>
<dbReference type="Gene3D" id="3.40.50.1820">
    <property type="entry name" value="alpha/beta hydrolase"/>
    <property type="match status" value="1"/>
</dbReference>
<evidence type="ECO:0000313" key="4">
    <source>
        <dbReference type="Proteomes" id="UP000829685"/>
    </source>
</evidence>
<accession>A0A9P9W9H1</accession>
<dbReference type="Pfam" id="PF12697">
    <property type="entry name" value="Abhydrolase_6"/>
    <property type="match status" value="1"/>
</dbReference>
<gene>
    <name evidence="3" type="ORF">JX265_013126</name>
</gene>
<keyword evidence="1" id="KW-0812">Transmembrane</keyword>
<keyword evidence="1" id="KW-0472">Membrane</keyword>
<dbReference type="EMBL" id="JAFIMR010000063">
    <property type="protein sequence ID" value="KAI1852155.1"/>
    <property type="molecule type" value="Genomic_DNA"/>
</dbReference>
<comment type="caution">
    <text evidence="3">The sequence shown here is derived from an EMBL/GenBank/DDBJ whole genome shotgun (WGS) entry which is preliminary data.</text>
</comment>
<feature type="transmembrane region" description="Helical" evidence="1">
    <location>
        <begin position="33"/>
        <end position="60"/>
    </location>
</feature>
<protein>
    <recommendedName>
        <fullName evidence="2">AB hydrolase-1 domain-containing protein</fullName>
    </recommendedName>
</protein>
<dbReference type="PANTHER" id="PTHR12277">
    <property type="entry name" value="ALPHA/BETA HYDROLASE DOMAIN-CONTAINING PROTEIN"/>
    <property type="match status" value="1"/>
</dbReference>
<dbReference type="InterPro" id="IPR000073">
    <property type="entry name" value="AB_hydrolase_1"/>
</dbReference>
<proteinExistence type="predicted"/>
<reference evidence="3" key="1">
    <citation type="submission" date="2021-03" db="EMBL/GenBank/DDBJ databases">
        <title>Revisited historic fungal species revealed as producer of novel bioactive compounds through whole genome sequencing and comparative genomics.</title>
        <authorList>
            <person name="Vignolle G.A."/>
            <person name="Hochenegger N."/>
            <person name="Mach R.L."/>
            <person name="Mach-Aigner A.R."/>
            <person name="Javad Rahimi M."/>
            <person name="Salim K.A."/>
            <person name="Chan C.M."/>
            <person name="Lim L.B.L."/>
            <person name="Cai F."/>
            <person name="Druzhinina I.S."/>
            <person name="U'Ren J.M."/>
            <person name="Derntl C."/>
        </authorList>
    </citation>
    <scope>NUCLEOTIDE SEQUENCE</scope>
    <source>
        <strain evidence="3">TUCIM 5799</strain>
    </source>
</reference>
<dbReference type="SUPFAM" id="SSF53474">
    <property type="entry name" value="alpha/beta-Hydrolases"/>
    <property type="match status" value="1"/>
</dbReference>
<name>A0A9P9W9H1_9PEZI</name>
<evidence type="ECO:0000256" key="1">
    <source>
        <dbReference type="SAM" id="Phobius"/>
    </source>
</evidence>
<feature type="domain" description="AB hydrolase-1" evidence="2">
    <location>
        <begin position="151"/>
        <end position="404"/>
    </location>
</feature>
<evidence type="ECO:0000259" key="2">
    <source>
        <dbReference type="Pfam" id="PF12697"/>
    </source>
</evidence>